<dbReference type="RefSeq" id="XP_022493272.1">
    <property type="nucleotide sequence ID" value="XM_022626498.1"/>
</dbReference>
<accession>A0A1F5LXZ5</accession>
<sequence length="1063" mass="121985">MDPLTAISLAGNILTFIDFSYKVISGVNKVLSTSTGMTPENERLSALVEDLNVVTQDLVTDFPARTENEKQLCALAAKQTVMHCQESSIKFSDWHSMRKEKEIDSIERRLNGYQSQIMIRLQVMFSQKTDEQNSLVNCQLEALRSEGKALQNQTMPQLEELYQTISTLVDSLQSAPAQDKSYGSNEGPLAKLGASLLEFQTVTTSISRENKILERLAFTSMYSRENNIENAESGTFAWMVDEESQPADDRSDPCLESEESEEKHDEGREKRRYEEEKKKQEALRRCTREKFLTWLDSGRHIFHISGKAGSGKSTLMKFLSKSSRVKKGLESWAGGRPLIFARFFFWNSGDETQMSLEGLYRSLLFETCRQIPNLIPRLFPELWGSSNFGVAPIRFDEVRDAFNRLIKEASSSESYFCFFIDGLDEFEGDEVDHWSFSRDLQSWTAQAENIKLCVSSRPHIPFVQSFTNDLNHQVSIHELTREDISKFSVAMFEKDPNFHRIKDSYKDLVIEIVNASDGVFLWARLVVRSLLKSIGYQGSEKDLKRKLHLMPKGLDELFDQILSSIDPDDQLLSDQLFLLSTPNFCRWQPTVRNALAYSWLEDLEDPGFPYELPMRSCTESEINERLERVSCVFDRLSRGLLEMSRKRSRERDGHDYFTYEVRFLHRSAREYIVNSREAQMRARIPDFDVYSGIFRLLLAEFKFALSTLHDTKPRVWAIGGEGGTLRKALHVLFTAMCAAHEHCGYDVPSRFLEEASHIVQHHTQTVEPRTQVLPRNEVPEPKGHIWGENLQRIGCEWRTLRESNHSPDFLCEVVYRGLHQFLSPDLMNRLKQQNSTSGPNLLLTAATGSKSWEFVQDLLHEGRTPREMVPMEPIRPLDRSNFESSTTIPAPQATVSVWLIFLYCFIEDYFLAGRTSDPENRYLEEFLQYDVDRDVLFVVRIFASSDKPNEQEDDDQALKKSSGESDERVAFELLEFLELVEPSNLETLRMKLSSKGTREDRLEVAPISGPPILYQRGSLSKALEAIVASGNIDRHFAFGPHLCLESVITPSERLDVPFSFRIT</sequence>
<dbReference type="InterPro" id="IPR056693">
    <property type="entry name" value="DUF7791"/>
</dbReference>
<keyword evidence="6" id="KW-1185">Reference proteome</keyword>
<dbReference type="Proteomes" id="UP000177622">
    <property type="component" value="Unassembled WGS sequence"/>
</dbReference>
<dbReference type="Gene3D" id="3.40.50.300">
    <property type="entry name" value="P-loop containing nucleotide triphosphate hydrolases"/>
    <property type="match status" value="1"/>
</dbReference>
<dbReference type="PANTHER" id="PTHR10039:SF5">
    <property type="entry name" value="NACHT DOMAIN-CONTAINING PROTEIN"/>
    <property type="match status" value="1"/>
</dbReference>
<feature type="domain" description="Nephrocystin 3-like N-terminal" evidence="3">
    <location>
        <begin position="288"/>
        <end position="457"/>
    </location>
</feature>
<comment type="caution">
    <text evidence="5">The sequence shown here is derived from an EMBL/GenBank/DDBJ whole genome shotgun (WGS) entry which is preliminary data.</text>
</comment>
<evidence type="ECO:0000256" key="2">
    <source>
        <dbReference type="SAM" id="MobiDB-lite"/>
    </source>
</evidence>
<dbReference type="SUPFAM" id="SSF52540">
    <property type="entry name" value="P-loop containing nucleoside triphosphate hydrolases"/>
    <property type="match status" value="1"/>
</dbReference>
<dbReference type="InterPro" id="IPR027417">
    <property type="entry name" value="P-loop_NTPase"/>
</dbReference>
<dbReference type="InterPro" id="IPR056884">
    <property type="entry name" value="NPHP3-like_N"/>
</dbReference>
<dbReference type="Pfam" id="PF24883">
    <property type="entry name" value="NPHP3_N"/>
    <property type="match status" value="1"/>
</dbReference>
<feature type="domain" description="DUF7791" evidence="4">
    <location>
        <begin position="592"/>
        <end position="702"/>
    </location>
</feature>
<proteinExistence type="predicted"/>
<feature type="region of interest" description="Disordered" evidence="2">
    <location>
        <begin position="243"/>
        <end position="279"/>
    </location>
</feature>
<evidence type="ECO:0000256" key="1">
    <source>
        <dbReference type="ARBA" id="ARBA00022737"/>
    </source>
</evidence>
<dbReference type="PANTHER" id="PTHR10039">
    <property type="entry name" value="AMELOGENIN"/>
    <property type="match status" value="1"/>
</dbReference>
<organism evidence="5 6">
    <name type="scientific">Penicillium arizonense</name>
    <dbReference type="NCBI Taxonomy" id="1835702"/>
    <lineage>
        <taxon>Eukaryota</taxon>
        <taxon>Fungi</taxon>
        <taxon>Dikarya</taxon>
        <taxon>Ascomycota</taxon>
        <taxon>Pezizomycotina</taxon>
        <taxon>Eurotiomycetes</taxon>
        <taxon>Eurotiomycetidae</taxon>
        <taxon>Eurotiales</taxon>
        <taxon>Aspergillaceae</taxon>
        <taxon>Penicillium</taxon>
    </lineage>
</organism>
<dbReference type="OrthoDB" id="443402at2759"/>
<reference evidence="5 6" key="1">
    <citation type="journal article" date="2016" name="Sci. Rep.">
        <title>Penicillium arizonense, a new, genome sequenced fungal species, reveals a high chemical diversity in secreted metabolites.</title>
        <authorList>
            <person name="Grijseels S."/>
            <person name="Nielsen J.C."/>
            <person name="Randelovic M."/>
            <person name="Nielsen J."/>
            <person name="Nielsen K.F."/>
            <person name="Workman M."/>
            <person name="Frisvad J.C."/>
        </authorList>
    </citation>
    <scope>NUCLEOTIDE SEQUENCE [LARGE SCALE GENOMIC DNA]</scope>
    <source>
        <strain evidence="5 6">CBS 141311</strain>
    </source>
</reference>
<evidence type="ECO:0000313" key="5">
    <source>
        <dbReference type="EMBL" id="OGE57849.1"/>
    </source>
</evidence>
<protein>
    <recommendedName>
        <fullName evidence="7">NACHT domain-containing protein</fullName>
    </recommendedName>
</protein>
<dbReference type="EMBL" id="LXJU01000001">
    <property type="protein sequence ID" value="OGE57849.1"/>
    <property type="molecule type" value="Genomic_DNA"/>
</dbReference>
<feature type="compositionally biased region" description="Basic and acidic residues" evidence="2">
    <location>
        <begin position="261"/>
        <end position="279"/>
    </location>
</feature>
<dbReference type="GeneID" id="34571232"/>
<evidence type="ECO:0000259" key="3">
    <source>
        <dbReference type="Pfam" id="PF24883"/>
    </source>
</evidence>
<dbReference type="STRING" id="1835702.A0A1F5LXZ5"/>
<evidence type="ECO:0000313" key="6">
    <source>
        <dbReference type="Proteomes" id="UP000177622"/>
    </source>
</evidence>
<evidence type="ECO:0000259" key="4">
    <source>
        <dbReference type="Pfam" id="PF25053"/>
    </source>
</evidence>
<dbReference type="Pfam" id="PF25053">
    <property type="entry name" value="DUF7791"/>
    <property type="match status" value="1"/>
</dbReference>
<evidence type="ECO:0008006" key="7">
    <source>
        <dbReference type="Google" id="ProtNLM"/>
    </source>
</evidence>
<gene>
    <name evidence="5" type="ORF">PENARI_c001G04910</name>
</gene>
<name>A0A1F5LXZ5_PENAI</name>
<dbReference type="AlphaFoldDB" id="A0A1F5LXZ5"/>
<keyword evidence="1" id="KW-0677">Repeat</keyword>